<dbReference type="InterPro" id="IPR036186">
    <property type="entry name" value="Serpin_sf"/>
</dbReference>
<name>A0A093IE54_DRYPU</name>
<evidence type="ECO:0000313" key="2">
    <source>
        <dbReference type="Proteomes" id="UP000053875"/>
    </source>
</evidence>
<feature type="non-terminal residue" evidence="1">
    <location>
        <position position="1"/>
    </location>
</feature>
<dbReference type="Proteomes" id="UP000053875">
    <property type="component" value="Unassembled WGS sequence"/>
</dbReference>
<dbReference type="InterPro" id="IPR042185">
    <property type="entry name" value="Serpin_sf_2"/>
</dbReference>
<evidence type="ECO:0000313" key="1">
    <source>
        <dbReference type="EMBL" id="KFV65031.1"/>
    </source>
</evidence>
<dbReference type="STRING" id="118200.A0A093IE54"/>
<reference evidence="1 2" key="1">
    <citation type="submission" date="2014-04" db="EMBL/GenBank/DDBJ databases">
        <title>Genome evolution of avian class.</title>
        <authorList>
            <person name="Zhang G."/>
            <person name="Li C."/>
        </authorList>
    </citation>
    <scope>NUCLEOTIDE SEQUENCE [LARGE SCALE GENOMIC DNA]</scope>
    <source>
        <strain evidence="1">BGI_N307</strain>
    </source>
</reference>
<protein>
    <submittedName>
        <fullName evidence="1">Uncharacterized protein</fullName>
    </submittedName>
</protein>
<dbReference type="SUPFAM" id="SSF56574">
    <property type="entry name" value="Serpins"/>
    <property type="match status" value="1"/>
</dbReference>
<accession>A0A093IE54</accession>
<organism evidence="1 2">
    <name type="scientific">Dryobates pubescens</name>
    <name type="common">Downy woodpecker</name>
    <name type="synonym">Picoides pubescens</name>
    <dbReference type="NCBI Taxonomy" id="118200"/>
    <lineage>
        <taxon>Eukaryota</taxon>
        <taxon>Metazoa</taxon>
        <taxon>Chordata</taxon>
        <taxon>Craniata</taxon>
        <taxon>Vertebrata</taxon>
        <taxon>Euteleostomi</taxon>
        <taxon>Archelosauria</taxon>
        <taxon>Archosauria</taxon>
        <taxon>Dinosauria</taxon>
        <taxon>Saurischia</taxon>
        <taxon>Theropoda</taxon>
        <taxon>Coelurosauria</taxon>
        <taxon>Aves</taxon>
        <taxon>Neognathae</taxon>
        <taxon>Neoaves</taxon>
        <taxon>Telluraves</taxon>
        <taxon>Coraciimorphae</taxon>
        <taxon>Piciformes</taxon>
        <taxon>Picidae</taxon>
        <taxon>Dryobates</taxon>
    </lineage>
</organism>
<proteinExistence type="predicted"/>
<keyword evidence="2" id="KW-1185">Reference proteome</keyword>
<gene>
    <name evidence="1" type="ORF">N307_14996</name>
</gene>
<dbReference type="InterPro" id="IPR042178">
    <property type="entry name" value="Serpin_sf_1"/>
</dbReference>
<feature type="non-terminal residue" evidence="1">
    <location>
        <position position="63"/>
    </location>
</feature>
<dbReference type="AlphaFoldDB" id="A0A093IE54"/>
<dbReference type="EMBL" id="KL215525">
    <property type="protein sequence ID" value="KFV65031.1"/>
    <property type="molecule type" value="Genomic_DNA"/>
</dbReference>
<sequence length="63" mass="6473">FRLFPAAELRGLAGGLAVAAEAARHWAPLALDETGVEAAGAKGTPVACTALVLEALRPFLFIL</sequence>
<dbReference type="Gene3D" id="3.30.497.10">
    <property type="entry name" value="Antithrombin, subunit I, domain 2"/>
    <property type="match status" value="1"/>
</dbReference>
<dbReference type="Gene3D" id="2.30.39.10">
    <property type="entry name" value="Alpha-1-antitrypsin, domain 1"/>
    <property type="match status" value="1"/>
</dbReference>